<evidence type="ECO:0000256" key="1">
    <source>
        <dbReference type="ARBA" id="ARBA00022723"/>
    </source>
</evidence>
<evidence type="ECO:0000256" key="2">
    <source>
        <dbReference type="ARBA" id="ARBA00022771"/>
    </source>
</evidence>
<evidence type="ECO:0000256" key="4">
    <source>
        <dbReference type="SAM" id="Phobius"/>
    </source>
</evidence>
<comment type="caution">
    <text evidence="6">The sequence shown here is derived from an EMBL/GenBank/DDBJ whole genome shotgun (WGS) entry which is preliminary data.</text>
</comment>
<dbReference type="AlphaFoldDB" id="A0A7J9FF21"/>
<keyword evidence="4" id="KW-0812">Transmembrane</keyword>
<gene>
    <name evidence="6" type="ORF">Gotri_000945</name>
</gene>
<keyword evidence="7" id="KW-1185">Reference proteome</keyword>
<keyword evidence="2" id="KW-0863">Zinc-finger</keyword>
<dbReference type="GO" id="GO:0008270">
    <property type="term" value="F:zinc ion binding"/>
    <property type="evidence" value="ECO:0007669"/>
    <property type="project" value="UniProtKB-KW"/>
</dbReference>
<reference evidence="6 7" key="1">
    <citation type="journal article" date="2019" name="Genome Biol. Evol.">
        <title>Insights into the evolution of the New World diploid cottons (Gossypium, subgenus Houzingenia) based on genome sequencing.</title>
        <authorList>
            <person name="Grover C.E."/>
            <person name="Arick M.A. 2nd"/>
            <person name="Thrash A."/>
            <person name="Conover J.L."/>
            <person name="Sanders W.S."/>
            <person name="Peterson D.G."/>
            <person name="Frelichowski J.E."/>
            <person name="Scheffler J.A."/>
            <person name="Scheffler B.E."/>
            <person name="Wendel J.F."/>
        </authorList>
    </citation>
    <scope>NUCLEOTIDE SEQUENCE [LARGE SCALE GENOMIC DNA]</scope>
    <source>
        <strain evidence="6">8</strain>
        <tissue evidence="6">Leaf</tissue>
    </source>
</reference>
<keyword evidence="3" id="KW-0862">Zinc</keyword>
<evidence type="ECO:0000313" key="7">
    <source>
        <dbReference type="Proteomes" id="UP000593568"/>
    </source>
</evidence>
<organism evidence="6 7">
    <name type="scientific">Gossypium trilobum</name>
    <dbReference type="NCBI Taxonomy" id="34281"/>
    <lineage>
        <taxon>Eukaryota</taxon>
        <taxon>Viridiplantae</taxon>
        <taxon>Streptophyta</taxon>
        <taxon>Embryophyta</taxon>
        <taxon>Tracheophyta</taxon>
        <taxon>Spermatophyta</taxon>
        <taxon>Magnoliopsida</taxon>
        <taxon>eudicotyledons</taxon>
        <taxon>Gunneridae</taxon>
        <taxon>Pentapetalae</taxon>
        <taxon>rosids</taxon>
        <taxon>malvids</taxon>
        <taxon>Malvales</taxon>
        <taxon>Malvaceae</taxon>
        <taxon>Malvoideae</taxon>
        <taxon>Gossypium</taxon>
    </lineage>
</organism>
<dbReference type="InterPro" id="IPR003656">
    <property type="entry name" value="Znf_BED"/>
</dbReference>
<proteinExistence type="predicted"/>
<dbReference type="EMBL" id="JABEZW010000013">
    <property type="protein sequence ID" value="MBA0783185.1"/>
    <property type="molecule type" value="Genomic_DNA"/>
</dbReference>
<dbReference type="Pfam" id="PF02892">
    <property type="entry name" value="zf-BED"/>
    <property type="match status" value="1"/>
</dbReference>
<feature type="transmembrane region" description="Helical" evidence="4">
    <location>
        <begin position="72"/>
        <end position="92"/>
    </location>
</feature>
<feature type="domain" description="BED-type" evidence="5">
    <location>
        <begin position="9"/>
        <end position="40"/>
    </location>
</feature>
<protein>
    <recommendedName>
        <fullName evidence="5">BED-type domain-containing protein</fullName>
    </recommendedName>
</protein>
<keyword evidence="4" id="KW-0472">Membrane</keyword>
<evidence type="ECO:0000313" key="6">
    <source>
        <dbReference type="EMBL" id="MBA0783185.1"/>
    </source>
</evidence>
<keyword evidence="1" id="KW-0479">Metal-binding</keyword>
<dbReference type="Proteomes" id="UP000593568">
    <property type="component" value="Unassembled WGS sequence"/>
</dbReference>
<evidence type="ECO:0000259" key="5">
    <source>
        <dbReference type="Pfam" id="PF02892"/>
    </source>
</evidence>
<name>A0A7J9FF21_9ROSI</name>
<accession>A0A7J9FF21</accession>
<sequence length="97" mass="10884">MTKLKCENKDKLKAQCNHCKSIFFAKPSSGTSYLRRHLNNCLKKVNKDINQYTIATQPSLEGGPSIKKTTSLMLISVVELFLIFLCVASIHLGQLKN</sequence>
<keyword evidence="4" id="KW-1133">Transmembrane helix</keyword>
<evidence type="ECO:0000256" key="3">
    <source>
        <dbReference type="ARBA" id="ARBA00022833"/>
    </source>
</evidence>
<dbReference type="GO" id="GO:0003677">
    <property type="term" value="F:DNA binding"/>
    <property type="evidence" value="ECO:0007669"/>
    <property type="project" value="InterPro"/>
</dbReference>